<comment type="caution">
    <text evidence="2">The sequence shown here is derived from an EMBL/GenBank/DDBJ whole genome shotgun (WGS) entry which is preliminary data.</text>
</comment>
<dbReference type="RefSeq" id="WP_120468998.1">
    <property type="nucleotide sequence ID" value="NZ_RAYQ01000008.1"/>
</dbReference>
<dbReference type="Pfam" id="PF07470">
    <property type="entry name" value="Glyco_hydro_88"/>
    <property type="match status" value="1"/>
</dbReference>
<dbReference type="GO" id="GO:0016787">
    <property type="term" value="F:hydrolase activity"/>
    <property type="evidence" value="ECO:0007669"/>
    <property type="project" value="UniProtKB-KW"/>
</dbReference>
<evidence type="ECO:0000256" key="1">
    <source>
        <dbReference type="ARBA" id="ARBA00022801"/>
    </source>
</evidence>
<sequence>MLEMVKEAEKQLLNYPQRGLAWYLKRTVKIATGKKQEPPDKINWPNGLLAKSLIDYYMQNKNSEEAGIIIKCLRKYYDRWIKRGCKLYYLDDIYSGMALIDLHQITGEEKYKKAAETMAQYLFHHEMDGAGSFPYRPGQLNGYVFADGIGMVCPFLCKYGSTYGDMNAINLAIVQMQNFIEKGMDSKTGLPYHGYQFESGIKYGIIGWGRGVGWLMIGMAESLAYMEETMPDYDMIKQSYRRMVDKVEAYQLENGLYSWQLTAKEGPVDTSATAMILYAIARSLETKVLIGIHKSRMQRGKEALLHMVKEGKLYDCLAECQGFSMYPQIYGAYPWSLGPALSLFAMDIE</sequence>
<keyword evidence="1" id="KW-0378">Hydrolase</keyword>
<protein>
    <recommendedName>
        <fullName evidence="4">Glycoside hydrolase 105 family protein</fullName>
    </recommendedName>
</protein>
<proteinExistence type="predicted"/>
<dbReference type="PANTHER" id="PTHR33886">
    <property type="entry name" value="UNSATURATED RHAMNOGALACTURONAN HYDROLASE (EUROFUNG)"/>
    <property type="match status" value="1"/>
</dbReference>
<reference evidence="2 3" key="1">
    <citation type="submission" date="2018-09" db="EMBL/GenBank/DDBJ databases">
        <title>Murine metabolic-syndrome-specific gut microbial biobank.</title>
        <authorList>
            <person name="Liu C."/>
        </authorList>
    </citation>
    <scope>NUCLEOTIDE SEQUENCE [LARGE SCALE GENOMIC DNA]</scope>
    <source>
        <strain evidence="2 3">0.1xD8-82</strain>
    </source>
</reference>
<dbReference type="SUPFAM" id="SSF48208">
    <property type="entry name" value="Six-hairpin glycosidases"/>
    <property type="match status" value="1"/>
</dbReference>
<dbReference type="EMBL" id="RAYQ01000008">
    <property type="protein sequence ID" value="RKI91760.1"/>
    <property type="molecule type" value="Genomic_DNA"/>
</dbReference>
<name>A0A3A9AJL6_9FIRM</name>
<dbReference type="InterPro" id="IPR008928">
    <property type="entry name" value="6-hairpin_glycosidase_sf"/>
</dbReference>
<dbReference type="AlphaFoldDB" id="A0A3A9AJL6"/>
<accession>A0A3A9AJL6</accession>
<dbReference type="Gene3D" id="1.50.10.10">
    <property type="match status" value="1"/>
</dbReference>
<dbReference type="Proteomes" id="UP000280696">
    <property type="component" value="Unassembled WGS sequence"/>
</dbReference>
<dbReference type="OrthoDB" id="9807186at2"/>
<gene>
    <name evidence="2" type="ORF">D7V94_09190</name>
</gene>
<dbReference type="InterPro" id="IPR010905">
    <property type="entry name" value="Glyco_hydro_88"/>
</dbReference>
<evidence type="ECO:0008006" key="4">
    <source>
        <dbReference type="Google" id="ProtNLM"/>
    </source>
</evidence>
<evidence type="ECO:0000313" key="3">
    <source>
        <dbReference type="Proteomes" id="UP000280696"/>
    </source>
</evidence>
<dbReference type="PANTHER" id="PTHR33886:SF8">
    <property type="entry name" value="UNSATURATED RHAMNOGALACTURONAN HYDROLASE (EUROFUNG)"/>
    <property type="match status" value="1"/>
</dbReference>
<dbReference type="InterPro" id="IPR012341">
    <property type="entry name" value="6hp_glycosidase-like_sf"/>
</dbReference>
<organism evidence="2 3">
    <name type="scientific">Parablautia intestinalis</name>
    <dbReference type="NCBI Taxonomy" id="2320100"/>
    <lineage>
        <taxon>Bacteria</taxon>
        <taxon>Bacillati</taxon>
        <taxon>Bacillota</taxon>
        <taxon>Clostridia</taxon>
        <taxon>Lachnospirales</taxon>
        <taxon>Lachnospiraceae</taxon>
        <taxon>Parablautia</taxon>
    </lineage>
</organism>
<evidence type="ECO:0000313" key="2">
    <source>
        <dbReference type="EMBL" id="RKI91760.1"/>
    </source>
</evidence>
<dbReference type="InterPro" id="IPR052043">
    <property type="entry name" value="PolySaccharide_Degr_Enz"/>
</dbReference>
<keyword evidence="3" id="KW-1185">Reference proteome</keyword>
<dbReference type="GO" id="GO:0005975">
    <property type="term" value="P:carbohydrate metabolic process"/>
    <property type="evidence" value="ECO:0007669"/>
    <property type="project" value="InterPro"/>
</dbReference>